<dbReference type="AlphaFoldDB" id="A0A3D8IXP4"/>
<dbReference type="InterPro" id="IPR005829">
    <property type="entry name" value="Sugar_transporter_CS"/>
</dbReference>
<evidence type="ECO:0000259" key="10">
    <source>
        <dbReference type="PROSITE" id="PS50850"/>
    </source>
</evidence>
<feature type="transmembrane region" description="Helical" evidence="9">
    <location>
        <begin position="371"/>
        <end position="390"/>
    </location>
</feature>
<dbReference type="EMBL" id="NXLU01000003">
    <property type="protein sequence ID" value="RDU69321.1"/>
    <property type="molecule type" value="Genomic_DNA"/>
</dbReference>
<protein>
    <submittedName>
        <fullName evidence="11">MFS transporter</fullName>
    </submittedName>
</protein>
<feature type="transmembrane region" description="Helical" evidence="9">
    <location>
        <begin position="83"/>
        <end position="101"/>
    </location>
</feature>
<dbReference type="GO" id="GO:0015293">
    <property type="term" value="F:symporter activity"/>
    <property type="evidence" value="ECO:0007669"/>
    <property type="project" value="UniProtKB-KW"/>
</dbReference>
<sequence length="432" mass="48076">MPLKKDEIKTLGLSSLGGILEFYDFIIFIFFAQYISAHFFPKDLGAFWRDLNTYTTFAAGYLARPIGGIIMAHFGDRFGRKKIFMLSILLMVIPTLSLGLVPTYEGIGALAPIFLLIVRILQGIAIGGELPGAWVFVREHSPIERKGLYLAILTASVVGGIFLGALVALALNLILSQETLYQWGWRIPFLLGGGFGMISIYLRRFLSETPVFKKIQKDKALEEFPLKEVFKTSKKSIILSMFSTWVLAGCIIVIVLFLPNFMQDVLTLSNIERSMVQIIGVFCLIVGCATAGVCADILGVSKGYKIWAVYLGIASISFFYSLYQTQNTLYAILLYCLLCNSVGIMIFTPVAMCELFEPRFKFSGISFSYNISYALVGGITPQLAFALHTLSKKQGIYAYGLCAYILLLCFIAYGVACMYQQMIEKNNKEILD</sequence>
<dbReference type="FunFam" id="1.20.1250.20:FF:000001">
    <property type="entry name" value="Dicarboxylate MFS transporter"/>
    <property type="match status" value="1"/>
</dbReference>
<gene>
    <name evidence="11" type="ORF">CQA62_03795</name>
</gene>
<evidence type="ECO:0000256" key="4">
    <source>
        <dbReference type="ARBA" id="ARBA00022475"/>
    </source>
</evidence>
<feature type="domain" description="Major facilitator superfamily (MFS) profile" evidence="10">
    <location>
        <begin position="10"/>
        <end position="426"/>
    </location>
</feature>
<reference evidence="11 12" key="1">
    <citation type="submission" date="2018-04" db="EMBL/GenBank/DDBJ databases">
        <title>Novel Campyloabacter and Helicobacter Species and Strains.</title>
        <authorList>
            <person name="Mannion A.J."/>
            <person name="Shen Z."/>
            <person name="Fox J.G."/>
        </authorList>
    </citation>
    <scope>NUCLEOTIDE SEQUENCE [LARGE SCALE GENOMIC DNA]</scope>
    <source>
        <strain evidence="11 12">ATCC 700242</strain>
    </source>
</reference>
<feature type="transmembrane region" description="Helical" evidence="9">
    <location>
        <begin position="329"/>
        <end position="350"/>
    </location>
</feature>
<organism evidence="11 12">
    <name type="scientific">Helicobacter cholecystus</name>
    <dbReference type="NCBI Taxonomy" id="45498"/>
    <lineage>
        <taxon>Bacteria</taxon>
        <taxon>Pseudomonadati</taxon>
        <taxon>Campylobacterota</taxon>
        <taxon>Epsilonproteobacteria</taxon>
        <taxon>Campylobacterales</taxon>
        <taxon>Helicobacteraceae</taxon>
        <taxon>Helicobacter</taxon>
    </lineage>
</organism>
<evidence type="ECO:0000313" key="11">
    <source>
        <dbReference type="EMBL" id="RDU69321.1"/>
    </source>
</evidence>
<comment type="similarity">
    <text evidence="2">Belongs to the major facilitator superfamily. Metabolite:H+ Symporter (MHS) family (TC 2.A.1.6) family.</text>
</comment>
<proteinExistence type="inferred from homology"/>
<dbReference type="InterPro" id="IPR020846">
    <property type="entry name" value="MFS_dom"/>
</dbReference>
<feature type="transmembrane region" description="Helical" evidence="9">
    <location>
        <begin position="12"/>
        <end position="34"/>
    </location>
</feature>
<comment type="subcellular location">
    <subcellularLocation>
        <location evidence="1">Cell membrane</location>
        <topology evidence="1">Multi-pass membrane protein</topology>
    </subcellularLocation>
</comment>
<feature type="transmembrane region" description="Helical" evidence="9">
    <location>
        <begin position="113"/>
        <end position="136"/>
    </location>
</feature>
<feature type="transmembrane region" description="Helical" evidence="9">
    <location>
        <begin position="306"/>
        <end position="323"/>
    </location>
</feature>
<keyword evidence="3" id="KW-0813">Transport</keyword>
<dbReference type="OrthoDB" id="6766492at2"/>
<accession>A0A3D8IXP4</accession>
<evidence type="ECO:0000256" key="3">
    <source>
        <dbReference type="ARBA" id="ARBA00022448"/>
    </source>
</evidence>
<evidence type="ECO:0000256" key="2">
    <source>
        <dbReference type="ARBA" id="ARBA00008240"/>
    </source>
</evidence>
<dbReference type="InterPro" id="IPR011701">
    <property type="entry name" value="MFS"/>
</dbReference>
<dbReference type="PROSITE" id="PS00217">
    <property type="entry name" value="SUGAR_TRANSPORT_2"/>
    <property type="match status" value="1"/>
</dbReference>
<dbReference type="Gene3D" id="1.20.1250.20">
    <property type="entry name" value="MFS general substrate transporter like domains"/>
    <property type="match status" value="2"/>
</dbReference>
<dbReference type="Proteomes" id="UP000257067">
    <property type="component" value="Unassembled WGS sequence"/>
</dbReference>
<keyword evidence="8 9" id="KW-0472">Membrane</keyword>
<dbReference type="PANTHER" id="PTHR43528">
    <property type="entry name" value="ALPHA-KETOGLUTARATE PERMEASE"/>
    <property type="match status" value="1"/>
</dbReference>
<feature type="transmembrane region" description="Helical" evidence="9">
    <location>
        <begin position="187"/>
        <end position="206"/>
    </location>
</feature>
<evidence type="ECO:0000256" key="6">
    <source>
        <dbReference type="ARBA" id="ARBA00022847"/>
    </source>
</evidence>
<dbReference type="InterPro" id="IPR051084">
    <property type="entry name" value="H+-coupled_symporters"/>
</dbReference>
<dbReference type="InterPro" id="IPR036259">
    <property type="entry name" value="MFS_trans_sf"/>
</dbReference>
<feature type="transmembrane region" description="Helical" evidence="9">
    <location>
        <begin position="237"/>
        <end position="258"/>
    </location>
</feature>
<feature type="transmembrane region" description="Helical" evidence="9">
    <location>
        <begin position="396"/>
        <end position="419"/>
    </location>
</feature>
<dbReference type="Pfam" id="PF07690">
    <property type="entry name" value="MFS_1"/>
    <property type="match status" value="1"/>
</dbReference>
<evidence type="ECO:0000313" key="12">
    <source>
        <dbReference type="Proteomes" id="UP000257067"/>
    </source>
</evidence>
<dbReference type="PANTHER" id="PTHR43528:SF7">
    <property type="entry name" value="MFS TRANSPORTER"/>
    <property type="match status" value="1"/>
</dbReference>
<feature type="transmembrane region" description="Helical" evidence="9">
    <location>
        <begin position="278"/>
        <end position="299"/>
    </location>
</feature>
<evidence type="ECO:0000256" key="7">
    <source>
        <dbReference type="ARBA" id="ARBA00022989"/>
    </source>
</evidence>
<evidence type="ECO:0000256" key="9">
    <source>
        <dbReference type="SAM" id="Phobius"/>
    </source>
</evidence>
<keyword evidence="7 9" id="KW-1133">Transmembrane helix</keyword>
<feature type="transmembrane region" description="Helical" evidence="9">
    <location>
        <begin position="54"/>
        <end position="74"/>
    </location>
</feature>
<evidence type="ECO:0000256" key="8">
    <source>
        <dbReference type="ARBA" id="ARBA00023136"/>
    </source>
</evidence>
<dbReference type="SUPFAM" id="SSF103473">
    <property type="entry name" value="MFS general substrate transporter"/>
    <property type="match status" value="1"/>
</dbReference>
<name>A0A3D8IXP4_9HELI</name>
<dbReference type="GO" id="GO:0005886">
    <property type="term" value="C:plasma membrane"/>
    <property type="evidence" value="ECO:0007669"/>
    <property type="project" value="UniProtKB-SubCell"/>
</dbReference>
<comment type="caution">
    <text evidence="11">The sequence shown here is derived from an EMBL/GenBank/DDBJ whole genome shotgun (WGS) entry which is preliminary data.</text>
</comment>
<keyword evidence="4" id="KW-1003">Cell membrane</keyword>
<evidence type="ECO:0000256" key="5">
    <source>
        <dbReference type="ARBA" id="ARBA00022692"/>
    </source>
</evidence>
<evidence type="ECO:0000256" key="1">
    <source>
        <dbReference type="ARBA" id="ARBA00004651"/>
    </source>
</evidence>
<keyword evidence="6" id="KW-0769">Symport</keyword>
<keyword evidence="12" id="KW-1185">Reference proteome</keyword>
<keyword evidence="5 9" id="KW-0812">Transmembrane</keyword>
<dbReference type="PROSITE" id="PS50850">
    <property type="entry name" value="MFS"/>
    <property type="match status" value="1"/>
</dbReference>
<feature type="transmembrane region" description="Helical" evidence="9">
    <location>
        <begin position="148"/>
        <end position="175"/>
    </location>
</feature>